<evidence type="ECO:0000313" key="1">
    <source>
        <dbReference type="EMBL" id="RAS23890.1"/>
    </source>
</evidence>
<gene>
    <name evidence="1" type="ORF">BX591_119134</name>
</gene>
<evidence type="ECO:0000313" key="2">
    <source>
        <dbReference type="Proteomes" id="UP000248918"/>
    </source>
</evidence>
<reference evidence="1 2" key="1">
    <citation type="submission" date="2018-06" db="EMBL/GenBank/DDBJ databases">
        <title>Genomic Encyclopedia of Type Strains, Phase III (KMG-III): the genomes of soil and plant-associated and newly described type strains.</title>
        <authorList>
            <person name="Whitman W."/>
        </authorList>
    </citation>
    <scope>NUCLEOTIDE SEQUENCE [LARGE SCALE GENOMIC DNA]</scope>
    <source>
        <strain evidence="1 2">LMG 23644</strain>
    </source>
</reference>
<proteinExistence type="predicted"/>
<name>A0A329BPN9_9BURK</name>
<sequence length="67" mass="7647">MRKDRLPINLYHAITLLQSHLGRRGSLFNVAYCCNIAVRVFDAETSPVIDLDIRTDGSIQFREPDTI</sequence>
<protein>
    <submittedName>
        <fullName evidence="1">Uncharacterized protein</fullName>
    </submittedName>
</protein>
<accession>A0A329BPN9</accession>
<organism evidence="1 2">
    <name type="scientific">Paraburkholderia bryophila</name>
    <dbReference type="NCBI Taxonomy" id="420952"/>
    <lineage>
        <taxon>Bacteria</taxon>
        <taxon>Pseudomonadati</taxon>
        <taxon>Pseudomonadota</taxon>
        <taxon>Betaproteobacteria</taxon>
        <taxon>Burkholderiales</taxon>
        <taxon>Burkholderiaceae</taxon>
        <taxon>Paraburkholderia</taxon>
    </lineage>
</organism>
<dbReference type="Proteomes" id="UP000248918">
    <property type="component" value="Unassembled WGS sequence"/>
</dbReference>
<comment type="caution">
    <text evidence="1">The sequence shown here is derived from an EMBL/GenBank/DDBJ whole genome shotgun (WGS) entry which is preliminary data.</text>
</comment>
<dbReference type="EMBL" id="QLTK01000019">
    <property type="protein sequence ID" value="RAS23890.1"/>
    <property type="molecule type" value="Genomic_DNA"/>
</dbReference>
<dbReference type="AlphaFoldDB" id="A0A329BPN9"/>